<protein>
    <submittedName>
        <fullName evidence="2">Proton-coupled thiamine transporter YuaJ</fullName>
    </submittedName>
</protein>
<evidence type="ECO:0000313" key="3">
    <source>
        <dbReference type="Proteomes" id="UP000095594"/>
    </source>
</evidence>
<dbReference type="GO" id="GO:0005886">
    <property type="term" value="C:plasma membrane"/>
    <property type="evidence" value="ECO:0007669"/>
    <property type="project" value="InterPro"/>
</dbReference>
<feature type="transmembrane region" description="Helical" evidence="1">
    <location>
        <begin position="102"/>
        <end position="119"/>
    </location>
</feature>
<reference evidence="2 3" key="1">
    <citation type="submission" date="2015-09" db="EMBL/GenBank/DDBJ databases">
        <authorList>
            <consortium name="Pathogen Informatics"/>
        </authorList>
    </citation>
    <scope>NUCLEOTIDE SEQUENCE [LARGE SCALE GENOMIC DNA]</scope>
    <source>
        <strain evidence="2 3">2789STDY5834856</strain>
    </source>
</reference>
<evidence type="ECO:0000313" key="2">
    <source>
        <dbReference type="EMBL" id="CUO21741.1"/>
    </source>
</evidence>
<gene>
    <name evidence="2" type="primary">thiT_1</name>
    <name evidence="2" type="ORF">ERS852471_01159</name>
</gene>
<dbReference type="InterPro" id="IPR012651">
    <property type="entry name" value="Thia_Transptr_ThiT"/>
</dbReference>
<dbReference type="OrthoDB" id="9795813at2"/>
<dbReference type="Proteomes" id="UP000095594">
    <property type="component" value="Unassembled WGS sequence"/>
</dbReference>
<accession>A0A174D7Z3</accession>
<keyword evidence="1" id="KW-0812">Transmembrane</keyword>
<dbReference type="NCBIfam" id="TIGR02357">
    <property type="entry name" value="ECF_ThiT_YuaJ"/>
    <property type="match status" value="1"/>
</dbReference>
<feature type="transmembrane region" description="Helical" evidence="1">
    <location>
        <begin position="126"/>
        <end position="149"/>
    </location>
</feature>
<organism evidence="2 3">
    <name type="scientific">Clostridium disporicum</name>
    <dbReference type="NCBI Taxonomy" id="84024"/>
    <lineage>
        <taxon>Bacteria</taxon>
        <taxon>Bacillati</taxon>
        <taxon>Bacillota</taxon>
        <taxon>Clostridia</taxon>
        <taxon>Eubacteriales</taxon>
        <taxon>Clostridiaceae</taxon>
        <taxon>Clostridium</taxon>
    </lineage>
</organism>
<dbReference type="EMBL" id="CYZX01000006">
    <property type="protein sequence ID" value="CUO21741.1"/>
    <property type="molecule type" value="Genomic_DNA"/>
</dbReference>
<dbReference type="AlphaFoldDB" id="A0A174D7Z3"/>
<feature type="transmembrane region" description="Helical" evidence="1">
    <location>
        <begin position="30"/>
        <end position="49"/>
    </location>
</feature>
<evidence type="ECO:0000256" key="1">
    <source>
        <dbReference type="SAM" id="Phobius"/>
    </source>
</evidence>
<dbReference type="GO" id="GO:0015234">
    <property type="term" value="F:thiamine transmembrane transporter activity"/>
    <property type="evidence" value="ECO:0007669"/>
    <property type="project" value="InterPro"/>
</dbReference>
<keyword evidence="1" id="KW-1133">Transmembrane helix</keyword>
<proteinExistence type="predicted"/>
<dbReference type="RefSeq" id="WP_055264674.1">
    <property type="nucleotide sequence ID" value="NZ_CABIXQ010000006.1"/>
</dbReference>
<sequence length="201" mass="21617">MTIIIGIAAVITFILYFLDLKKNPINTKQMVIIAMVSAISFILSLIQFIKYPQDGGISLCSMMPVMVLSLLYGRTAGLTGGIIFGLLSMLNGVYVVHPVQFLLDYILARMVLGLAGIFGNDNKVKVILGSAFAVTVSVFISFLSGVVFFGEFAPAGMGVVLYSFLYNFTTAGIEGILSIGVIALIPLERFKKQIAKDSKAA</sequence>
<keyword evidence="1" id="KW-0472">Membrane</keyword>
<feature type="transmembrane region" description="Helical" evidence="1">
    <location>
        <begin position="161"/>
        <end position="187"/>
    </location>
</feature>
<dbReference type="Gene3D" id="1.10.1760.20">
    <property type="match status" value="1"/>
</dbReference>
<name>A0A174D7Z3_9CLOT</name>
<dbReference type="Pfam" id="PF09515">
    <property type="entry name" value="Thia_YuaJ"/>
    <property type="match status" value="1"/>
</dbReference>